<reference evidence="1" key="1">
    <citation type="submission" date="2020-04" db="EMBL/GenBank/DDBJ databases">
        <authorList>
            <person name="Alioto T."/>
            <person name="Alioto T."/>
            <person name="Gomez Garrido J."/>
        </authorList>
    </citation>
    <scope>NUCLEOTIDE SEQUENCE</scope>
    <source>
        <strain evidence="1">A484AB</strain>
    </source>
</reference>
<proteinExistence type="predicted"/>
<dbReference type="EMBL" id="CACRXK020000068">
    <property type="protein sequence ID" value="CAB3977757.1"/>
    <property type="molecule type" value="Genomic_DNA"/>
</dbReference>
<protein>
    <submittedName>
        <fullName evidence="1">Uncharacterized protein</fullName>
    </submittedName>
</protein>
<organism evidence="1 2">
    <name type="scientific">Paramuricea clavata</name>
    <name type="common">Red gorgonian</name>
    <name type="synonym">Violescent sea-whip</name>
    <dbReference type="NCBI Taxonomy" id="317549"/>
    <lineage>
        <taxon>Eukaryota</taxon>
        <taxon>Metazoa</taxon>
        <taxon>Cnidaria</taxon>
        <taxon>Anthozoa</taxon>
        <taxon>Octocorallia</taxon>
        <taxon>Malacalcyonacea</taxon>
        <taxon>Plexauridae</taxon>
        <taxon>Paramuricea</taxon>
    </lineage>
</organism>
<dbReference type="Proteomes" id="UP001152795">
    <property type="component" value="Unassembled WGS sequence"/>
</dbReference>
<dbReference type="AlphaFoldDB" id="A0A7D9H8Z8"/>
<dbReference type="Gene3D" id="3.30.70.1820">
    <property type="entry name" value="L1 transposable element, RRM domain"/>
    <property type="match status" value="1"/>
</dbReference>
<evidence type="ECO:0000313" key="1">
    <source>
        <dbReference type="EMBL" id="CAB3977757.1"/>
    </source>
</evidence>
<name>A0A7D9H8Z8_PARCT</name>
<keyword evidence="2" id="KW-1185">Reference proteome</keyword>
<accession>A0A7D9H8Z8</accession>
<evidence type="ECO:0000313" key="2">
    <source>
        <dbReference type="Proteomes" id="UP001152795"/>
    </source>
</evidence>
<sequence length="178" mass="20118">MAEVKPLRKANEDLKNQIEKLMKDFNKLGEQLSSSNSKTNAECIEAALDNLESYSYQYNVKIIGVHEESSNEMSKQTYICVKLFNAMGVEISLSDIDIAHRVPVQNSRRSNEPKPIICKFVRCLAKESVMRAKSQTRNLTSADLGFSLLSKTTAHRIMLFDHLTPKQHLMSIVGQKTV</sequence>
<gene>
    <name evidence="1" type="ORF">PACLA_8A018112</name>
</gene>
<comment type="caution">
    <text evidence="1">The sequence shown here is derived from an EMBL/GenBank/DDBJ whole genome shotgun (WGS) entry which is preliminary data.</text>
</comment>